<dbReference type="PANTHER" id="PTHR44520">
    <property type="entry name" value="RESPONSE REGULATOR RCP1-RELATED"/>
    <property type="match status" value="1"/>
</dbReference>
<dbReference type="SMART" id="SM00448">
    <property type="entry name" value="REC"/>
    <property type="match status" value="1"/>
</dbReference>
<evidence type="ECO:0000256" key="1">
    <source>
        <dbReference type="PROSITE-ProRule" id="PRU00169"/>
    </source>
</evidence>
<dbReference type="Proteomes" id="UP000003688">
    <property type="component" value="Unassembled WGS sequence"/>
</dbReference>
<feature type="domain" description="Response regulatory" evidence="2">
    <location>
        <begin position="4"/>
        <end position="131"/>
    </location>
</feature>
<reference evidence="3 4" key="1">
    <citation type="journal article" date="2011" name="J. Bacteriol.">
        <title>Genome sequence of 'Pedosphaera parvula' Ellin514, an aerobic Verrucomicrobial isolate from pasture soil.</title>
        <authorList>
            <person name="Kant R."/>
            <person name="van Passel M.W."/>
            <person name="Sangwan P."/>
            <person name="Palva A."/>
            <person name="Lucas S."/>
            <person name="Copeland A."/>
            <person name="Lapidus A."/>
            <person name="Glavina Del Rio T."/>
            <person name="Dalin E."/>
            <person name="Tice H."/>
            <person name="Bruce D."/>
            <person name="Goodwin L."/>
            <person name="Pitluck S."/>
            <person name="Chertkov O."/>
            <person name="Larimer F.W."/>
            <person name="Land M.L."/>
            <person name="Hauser L."/>
            <person name="Brettin T.S."/>
            <person name="Detter J.C."/>
            <person name="Han S."/>
            <person name="de Vos W.M."/>
            <person name="Janssen P.H."/>
            <person name="Smidt H."/>
        </authorList>
    </citation>
    <scope>NUCLEOTIDE SEQUENCE [LARGE SCALE GENOMIC DNA]</scope>
    <source>
        <strain evidence="3 4">Ellin514</strain>
    </source>
</reference>
<evidence type="ECO:0000313" key="4">
    <source>
        <dbReference type="Proteomes" id="UP000003688"/>
    </source>
</evidence>
<keyword evidence="4" id="KW-1185">Reference proteome</keyword>
<name>B9XIY4_PEDPL</name>
<dbReference type="PROSITE" id="PS50110">
    <property type="entry name" value="RESPONSE_REGULATORY"/>
    <property type="match status" value="1"/>
</dbReference>
<dbReference type="EMBL" id="ABOX02000019">
    <property type="protein sequence ID" value="EEF60211.1"/>
    <property type="molecule type" value="Genomic_DNA"/>
</dbReference>
<protein>
    <submittedName>
        <fullName evidence="3">Response regulator receiver protein</fullName>
    </submittedName>
</protein>
<sequence>MTWKVLIAEDCENDLKLLVRAFSTSDQLTVVYTVPSGDEAARYLSGQGAYADRATYPFPNLLVTDLKMPGFDGLDLLEWLIDNPFPHLVVMMLTGSTLQHHADATEKLGADAFFNKPNCQEELMNLIQTIEDLMAASPKAAVESRAA</sequence>
<dbReference type="GO" id="GO:0000160">
    <property type="term" value="P:phosphorelay signal transduction system"/>
    <property type="evidence" value="ECO:0007669"/>
    <property type="project" value="InterPro"/>
</dbReference>
<dbReference type="RefSeq" id="WP_007415777.1">
    <property type="nucleotide sequence ID" value="NZ_ABOX02000019.1"/>
</dbReference>
<organism evidence="3 4">
    <name type="scientific">Pedosphaera parvula (strain Ellin514)</name>
    <dbReference type="NCBI Taxonomy" id="320771"/>
    <lineage>
        <taxon>Bacteria</taxon>
        <taxon>Pseudomonadati</taxon>
        <taxon>Verrucomicrobiota</taxon>
        <taxon>Pedosphaerae</taxon>
        <taxon>Pedosphaerales</taxon>
        <taxon>Pedosphaeraceae</taxon>
        <taxon>Pedosphaera</taxon>
    </lineage>
</organism>
<keyword evidence="1" id="KW-0597">Phosphoprotein</keyword>
<evidence type="ECO:0000259" key="2">
    <source>
        <dbReference type="PROSITE" id="PS50110"/>
    </source>
</evidence>
<feature type="modified residue" description="4-aspartylphosphate" evidence="1">
    <location>
        <position position="65"/>
    </location>
</feature>
<dbReference type="STRING" id="320771.Cflav_PD3270"/>
<proteinExistence type="predicted"/>
<dbReference type="InterPro" id="IPR001789">
    <property type="entry name" value="Sig_transdc_resp-reg_receiver"/>
</dbReference>
<gene>
    <name evidence="3" type="ORF">Cflav_PD3270</name>
</gene>
<dbReference type="InterPro" id="IPR011006">
    <property type="entry name" value="CheY-like_superfamily"/>
</dbReference>
<dbReference type="InterPro" id="IPR052893">
    <property type="entry name" value="TCS_response_regulator"/>
</dbReference>
<dbReference type="PANTHER" id="PTHR44520:SF1">
    <property type="entry name" value="TWO-COMPONENT SYSTEM REGULATORY PROTEIN"/>
    <property type="match status" value="1"/>
</dbReference>
<dbReference type="OrthoDB" id="9796655at2"/>
<dbReference type="Pfam" id="PF00072">
    <property type="entry name" value="Response_reg"/>
    <property type="match status" value="1"/>
</dbReference>
<evidence type="ECO:0000313" key="3">
    <source>
        <dbReference type="EMBL" id="EEF60211.1"/>
    </source>
</evidence>
<dbReference type="AlphaFoldDB" id="B9XIY4"/>
<dbReference type="SUPFAM" id="SSF52172">
    <property type="entry name" value="CheY-like"/>
    <property type="match status" value="1"/>
</dbReference>
<comment type="caution">
    <text evidence="3">The sequence shown here is derived from an EMBL/GenBank/DDBJ whole genome shotgun (WGS) entry which is preliminary data.</text>
</comment>
<dbReference type="Gene3D" id="3.40.50.2300">
    <property type="match status" value="1"/>
</dbReference>
<accession>B9XIY4</accession>